<reference evidence="2 3" key="1">
    <citation type="journal article" date="2016" name="Nat. Commun.">
        <title>Thousands of microbial genomes shed light on interconnected biogeochemical processes in an aquifer system.</title>
        <authorList>
            <person name="Anantharaman K."/>
            <person name="Brown C.T."/>
            <person name="Hug L.A."/>
            <person name="Sharon I."/>
            <person name="Castelle C.J."/>
            <person name="Probst A.J."/>
            <person name="Thomas B.C."/>
            <person name="Singh A."/>
            <person name="Wilkins M.J."/>
            <person name="Karaoz U."/>
            <person name="Brodie E.L."/>
            <person name="Williams K.H."/>
            <person name="Hubbard S.S."/>
            <person name="Banfield J.F."/>
        </authorList>
    </citation>
    <scope>NUCLEOTIDE SEQUENCE [LARGE SCALE GENOMIC DNA]</scope>
</reference>
<evidence type="ECO:0000313" key="2">
    <source>
        <dbReference type="EMBL" id="OGY27772.1"/>
    </source>
</evidence>
<dbReference type="Proteomes" id="UP000176645">
    <property type="component" value="Unassembled WGS sequence"/>
</dbReference>
<dbReference type="InterPro" id="IPR000163">
    <property type="entry name" value="Prohibitin"/>
</dbReference>
<dbReference type="SMART" id="SM00244">
    <property type="entry name" value="PHB"/>
    <property type="match status" value="1"/>
</dbReference>
<dbReference type="PANTHER" id="PTHR23222:SF0">
    <property type="entry name" value="PROHIBITIN 1"/>
    <property type="match status" value="1"/>
</dbReference>
<dbReference type="SUPFAM" id="SSF117892">
    <property type="entry name" value="Band 7/SPFH domain"/>
    <property type="match status" value="1"/>
</dbReference>
<dbReference type="PANTHER" id="PTHR23222">
    <property type="entry name" value="PROHIBITIN"/>
    <property type="match status" value="1"/>
</dbReference>
<dbReference type="AlphaFoldDB" id="A0A1G1WJ83"/>
<name>A0A1G1WJ83_9BACT</name>
<dbReference type="Pfam" id="PF01145">
    <property type="entry name" value="Band_7"/>
    <property type="match status" value="1"/>
</dbReference>
<protein>
    <recommendedName>
        <fullName evidence="1">Band 7 domain-containing protein</fullName>
    </recommendedName>
</protein>
<sequence length="191" mass="21435">MASFDQLVLSFWVDEVVGGFFADVPPGHVATVYDRGRGVLNKTWGPGLHFKLPFWQKAKIFNAQTLEYTIRDGFNAENNKESLGDDPIGAVTSDNIDVKLQGTILVRINKENVVSLWENIGEHFVSKIVRPVSRSRIRGVISQVTMSQINTHRHAIEEKMKEMLETEFAPKGLIVENVLLSDVTRTNPQSS</sequence>
<dbReference type="CDD" id="cd03401">
    <property type="entry name" value="SPFH_prohibitin"/>
    <property type="match status" value="1"/>
</dbReference>
<evidence type="ECO:0000313" key="3">
    <source>
        <dbReference type="Proteomes" id="UP000176645"/>
    </source>
</evidence>
<feature type="domain" description="Band 7" evidence="1">
    <location>
        <begin position="20"/>
        <end position="190"/>
    </location>
</feature>
<dbReference type="InterPro" id="IPR001107">
    <property type="entry name" value="Band_7"/>
</dbReference>
<proteinExistence type="predicted"/>
<dbReference type="InterPro" id="IPR036013">
    <property type="entry name" value="Band_7/SPFH_dom_sf"/>
</dbReference>
<dbReference type="Gene3D" id="3.30.479.30">
    <property type="entry name" value="Band 7 domain"/>
    <property type="match status" value="1"/>
</dbReference>
<comment type="caution">
    <text evidence="2">The sequence shown here is derived from an EMBL/GenBank/DDBJ whole genome shotgun (WGS) entry which is preliminary data.</text>
</comment>
<dbReference type="GO" id="GO:0016020">
    <property type="term" value="C:membrane"/>
    <property type="evidence" value="ECO:0007669"/>
    <property type="project" value="InterPro"/>
</dbReference>
<organism evidence="2 3">
    <name type="scientific">Candidatus Woykebacteria bacterium RBG_19FT_COMBO_43_10</name>
    <dbReference type="NCBI Taxonomy" id="1802598"/>
    <lineage>
        <taxon>Bacteria</taxon>
        <taxon>Candidatus Woykeibacteriota</taxon>
    </lineage>
</organism>
<evidence type="ECO:0000259" key="1">
    <source>
        <dbReference type="SMART" id="SM00244"/>
    </source>
</evidence>
<dbReference type="EMBL" id="MHCU01000023">
    <property type="protein sequence ID" value="OGY27772.1"/>
    <property type="molecule type" value="Genomic_DNA"/>
</dbReference>
<gene>
    <name evidence="2" type="ORF">A2Z42_02615</name>
</gene>
<accession>A0A1G1WJ83</accession>